<proteinExistence type="predicted"/>
<dbReference type="Proteomes" id="UP000467249">
    <property type="component" value="Chromosome"/>
</dbReference>
<sequence length="85" mass="9579">MAPNAPAPLVRRMFALFREGGVECRPHRLAVCSFITWRSVESTNDLTERDVRAIGATLEYWKACGVIEYRCRRIANTLQGAVPNV</sequence>
<keyword evidence="2" id="KW-1185">Reference proteome</keyword>
<accession>A0A6N4WBL5</accession>
<name>A0A6N4WBL5_9MYCO</name>
<gene>
    <name evidence="1" type="ORF">MANY_30900</name>
</gene>
<evidence type="ECO:0000313" key="1">
    <source>
        <dbReference type="EMBL" id="BBZ77753.1"/>
    </source>
</evidence>
<reference evidence="1 2" key="1">
    <citation type="journal article" date="2019" name="Emerg. Microbes Infect.">
        <title>Comprehensive subspecies identification of 175 nontuberculous mycobacteria species based on 7547 genomic profiles.</title>
        <authorList>
            <person name="Matsumoto Y."/>
            <person name="Kinjo T."/>
            <person name="Motooka D."/>
            <person name="Nabeya D."/>
            <person name="Jung N."/>
            <person name="Uechi K."/>
            <person name="Horii T."/>
            <person name="Iida T."/>
            <person name="Fujita J."/>
            <person name="Nakamura S."/>
        </authorList>
    </citation>
    <scope>NUCLEOTIDE SEQUENCE [LARGE SCALE GENOMIC DNA]</scope>
    <source>
        <strain evidence="1 2">JCM 30275</strain>
    </source>
</reference>
<organism evidence="1 2">
    <name type="scientific">Mycolicibacterium anyangense</name>
    <dbReference type="NCBI Taxonomy" id="1431246"/>
    <lineage>
        <taxon>Bacteria</taxon>
        <taxon>Bacillati</taxon>
        <taxon>Actinomycetota</taxon>
        <taxon>Actinomycetes</taxon>
        <taxon>Mycobacteriales</taxon>
        <taxon>Mycobacteriaceae</taxon>
        <taxon>Mycolicibacterium</taxon>
    </lineage>
</organism>
<protein>
    <submittedName>
        <fullName evidence="1">Uncharacterized protein</fullName>
    </submittedName>
</protein>
<dbReference type="KEGG" id="many:MANY_30900"/>
<dbReference type="EMBL" id="AP022620">
    <property type="protein sequence ID" value="BBZ77753.1"/>
    <property type="molecule type" value="Genomic_DNA"/>
</dbReference>
<dbReference type="AlphaFoldDB" id="A0A6N4WBL5"/>
<evidence type="ECO:0000313" key="2">
    <source>
        <dbReference type="Proteomes" id="UP000467249"/>
    </source>
</evidence>